<dbReference type="RefSeq" id="WP_346060293.1">
    <property type="nucleotide sequence ID" value="NZ_BAAAVQ010000107.1"/>
</dbReference>
<comment type="caution">
    <text evidence="2">The sequence shown here is derived from an EMBL/GenBank/DDBJ whole genome shotgun (WGS) entry which is preliminary data.</text>
</comment>
<reference evidence="3" key="1">
    <citation type="journal article" date="2019" name="Int. J. Syst. Evol. Microbiol.">
        <title>The Global Catalogue of Microorganisms (GCM) 10K type strain sequencing project: providing services to taxonomists for standard genome sequencing and annotation.</title>
        <authorList>
            <consortium name="The Broad Institute Genomics Platform"/>
            <consortium name="The Broad Institute Genome Sequencing Center for Infectious Disease"/>
            <person name="Wu L."/>
            <person name="Ma J."/>
        </authorList>
    </citation>
    <scope>NUCLEOTIDE SEQUENCE [LARGE SCALE GENOMIC DNA]</scope>
    <source>
        <strain evidence="3">CGMCC 1.12849</strain>
    </source>
</reference>
<sequence length="164" mass="19567">MDPVGKWDWADRTYFISILATFLTTIGVVGIIWQIIGERRSRHREFENMYVNRYWSIAKELPRRFVYGHNDYEANSDELTALNEYLLLCEDELDLRKREFITDQTWEIWGEGLSAVSADPRLRDLVSEFPEDRLTNLRALIDSSSQTFDPLLWSRTRRWWSGLR</sequence>
<evidence type="ECO:0008006" key="4">
    <source>
        <dbReference type="Google" id="ProtNLM"/>
    </source>
</evidence>
<keyword evidence="1" id="KW-0472">Membrane</keyword>
<evidence type="ECO:0000256" key="1">
    <source>
        <dbReference type="SAM" id="Phobius"/>
    </source>
</evidence>
<gene>
    <name evidence="2" type="ORF">ACFO7V_00525</name>
</gene>
<evidence type="ECO:0000313" key="3">
    <source>
        <dbReference type="Proteomes" id="UP001595884"/>
    </source>
</evidence>
<keyword evidence="3" id="KW-1185">Reference proteome</keyword>
<evidence type="ECO:0000313" key="2">
    <source>
        <dbReference type="EMBL" id="MFC4714633.1"/>
    </source>
</evidence>
<accession>A0ABV9MIZ8</accession>
<name>A0ABV9MIZ8_9MICC</name>
<feature type="transmembrane region" description="Helical" evidence="1">
    <location>
        <begin position="14"/>
        <end position="36"/>
    </location>
</feature>
<proteinExistence type="predicted"/>
<organism evidence="2 3">
    <name type="scientific">Glutamicibacter bergerei</name>
    <dbReference type="NCBI Taxonomy" id="256702"/>
    <lineage>
        <taxon>Bacteria</taxon>
        <taxon>Bacillati</taxon>
        <taxon>Actinomycetota</taxon>
        <taxon>Actinomycetes</taxon>
        <taxon>Micrococcales</taxon>
        <taxon>Micrococcaceae</taxon>
        <taxon>Glutamicibacter</taxon>
    </lineage>
</organism>
<protein>
    <recommendedName>
        <fullName evidence="4">DUF4760 domain-containing protein</fullName>
    </recommendedName>
</protein>
<keyword evidence="1" id="KW-1133">Transmembrane helix</keyword>
<dbReference type="Proteomes" id="UP001595884">
    <property type="component" value="Unassembled WGS sequence"/>
</dbReference>
<dbReference type="EMBL" id="JBHSHE010000003">
    <property type="protein sequence ID" value="MFC4714633.1"/>
    <property type="molecule type" value="Genomic_DNA"/>
</dbReference>
<keyword evidence="1" id="KW-0812">Transmembrane</keyword>